<keyword evidence="2" id="KW-1133">Transmembrane helix</keyword>
<keyword evidence="2" id="KW-0812">Transmembrane</keyword>
<feature type="region of interest" description="Disordered" evidence="1">
    <location>
        <begin position="366"/>
        <end position="518"/>
    </location>
</feature>
<feature type="compositionally biased region" description="Polar residues" evidence="1">
    <location>
        <begin position="502"/>
        <end position="518"/>
    </location>
</feature>
<comment type="caution">
    <text evidence="5">The sequence shown here is derived from an EMBL/GenBank/DDBJ whole genome shotgun (WGS) entry which is preliminary data.</text>
</comment>
<dbReference type="NCBIfam" id="TIGR03505">
    <property type="entry name" value="FimV_core"/>
    <property type="match status" value="1"/>
</dbReference>
<reference evidence="5 6" key="1">
    <citation type="submission" date="2020-07" db="EMBL/GenBank/DDBJ databases">
        <title>Taxonomic revisions and descriptions of new bacterial species based on genomic comparisons in the high-G+C-content subgroup of the family Alcaligenaceae.</title>
        <authorList>
            <person name="Szabo A."/>
            <person name="Felfoldi T."/>
        </authorList>
    </citation>
    <scope>NUCLEOTIDE SEQUENCE [LARGE SCALE GENOMIC DNA]</scope>
    <source>
        <strain evidence="5 6">DSM 25667</strain>
    </source>
</reference>
<keyword evidence="6" id="KW-1185">Reference proteome</keyword>
<feature type="region of interest" description="Disordered" evidence="1">
    <location>
        <begin position="279"/>
        <end position="323"/>
    </location>
</feature>
<feature type="chain" id="PRO_5032709950" description="FimV N-terminal domain-containing protein" evidence="3">
    <location>
        <begin position="37"/>
        <end position="601"/>
    </location>
</feature>
<feature type="signal peptide" evidence="3">
    <location>
        <begin position="1"/>
        <end position="36"/>
    </location>
</feature>
<evidence type="ECO:0000313" key="6">
    <source>
        <dbReference type="Proteomes" id="UP000554144"/>
    </source>
</evidence>
<dbReference type="InterPro" id="IPR018392">
    <property type="entry name" value="LysM"/>
</dbReference>
<dbReference type="InterPro" id="IPR036779">
    <property type="entry name" value="LysM_dom_sf"/>
</dbReference>
<dbReference type="CDD" id="cd00118">
    <property type="entry name" value="LysM"/>
    <property type="match status" value="1"/>
</dbReference>
<organism evidence="5 6">
    <name type="scientific">Pollutimonas harenae</name>
    <dbReference type="NCBI Taxonomy" id="657015"/>
    <lineage>
        <taxon>Bacteria</taxon>
        <taxon>Pseudomonadati</taxon>
        <taxon>Pseudomonadota</taxon>
        <taxon>Betaproteobacteria</taxon>
        <taxon>Burkholderiales</taxon>
        <taxon>Alcaligenaceae</taxon>
        <taxon>Pollutimonas</taxon>
    </lineage>
</organism>
<keyword evidence="2" id="KW-0472">Membrane</keyword>
<gene>
    <name evidence="5" type="ORF">H0A62_09695</name>
</gene>
<dbReference type="Gene3D" id="3.10.350.10">
    <property type="entry name" value="LysM domain"/>
    <property type="match status" value="1"/>
</dbReference>
<keyword evidence="3" id="KW-0732">Signal</keyword>
<protein>
    <recommendedName>
        <fullName evidence="4">FimV N-terminal domain-containing protein</fullName>
    </recommendedName>
</protein>
<evidence type="ECO:0000256" key="2">
    <source>
        <dbReference type="SAM" id="Phobius"/>
    </source>
</evidence>
<feature type="transmembrane region" description="Helical" evidence="2">
    <location>
        <begin position="535"/>
        <end position="554"/>
    </location>
</feature>
<evidence type="ECO:0000313" key="5">
    <source>
        <dbReference type="EMBL" id="NYT85876.1"/>
    </source>
</evidence>
<accession>A0A853GYS1</accession>
<feature type="compositionally biased region" description="Low complexity" evidence="1">
    <location>
        <begin position="396"/>
        <end position="458"/>
    </location>
</feature>
<sequence length="601" mass="60818">MRMSRAVSLSAVLVLKPKPLAGALAAALLTCSSVYAASFGHSRLVSAPGQPFQVNVQVSQLSADDLRSFSAVPAPAAAWRQAGLTPPVDLSTMQVHLADGYTPDGKLIQIRSNQAFNKPVADILLDVRTATGQQRYQVSLLTHAGLDTVAPVTTSSQPTGSQAASQAAPAKTIRIKQGDYMFAIARRHAVPGVTVYQMMIALQRANPQAFIYENINLIKAGASLTMPGHDALTAVSKEEAYRLFQQQAQAYAQYRQRAAANTGAVVEGNGAMGVVTESAPVAASSSRESRDQLRLSGGQASSDAANDDAVATSKGIEDSQQRVSQLEDNVKNLNQALQSQGLAASSLVIDSAKGLSESIAQAGSTVGVSTDAAPDSVAANDVSGNAPEGEQGQGTGSASSGSSGASDGGVQDSTSAGGAGQDSSSGAPASSADAGDTSANSSTSDSSNTASGSTAGNSMPGSGATDGHAGADQAGSGNTGSGQAGAAATDEANGVAAGGSSGQNSVSADTQGAAQTAESISTKAEQSVSWFQEHMLGVITGLLAFIVLIIAWLLRRANAVRDTGREGNTGPITEAMVKEKLDQINLDLEQEAPNRSPPDSK</sequence>
<dbReference type="InterPro" id="IPR057840">
    <property type="entry name" value="FimV_N"/>
</dbReference>
<proteinExistence type="predicted"/>
<evidence type="ECO:0000259" key="4">
    <source>
        <dbReference type="Pfam" id="PF25800"/>
    </source>
</evidence>
<name>A0A853GYS1_9BURK</name>
<dbReference type="RefSeq" id="WP_130039425.1">
    <property type="nucleotide sequence ID" value="NZ_JACCEV010000002.1"/>
</dbReference>
<feature type="domain" description="FimV N-terminal" evidence="4">
    <location>
        <begin position="39"/>
        <end position="141"/>
    </location>
</feature>
<evidence type="ECO:0000256" key="3">
    <source>
        <dbReference type="SAM" id="SignalP"/>
    </source>
</evidence>
<dbReference type="Pfam" id="PF25800">
    <property type="entry name" value="FimV_N"/>
    <property type="match status" value="1"/>
</dbReference>
<dbReference type="InterPro" id="IPR020012">
    <property type="entry name" value="LysM_FimV"/>
</dbReference>
<feature type="compositionally biased region" description="Low complexity" evidence="1">
    <location>
        <begin position="300"/>
        <end position="313"/>
    </location>
</feature>
<dbReference type="EMBL" id="JACCEV010000002">
    <property type="protein sequence ID" value="NYT85876.1"/>
    <property type="molecule type" value="Genomic_DNA"/>
</dbReference>
<dbReference type="Proteomes" id="UP000554144">
    <property type="component" value="Unassembled WGS sequence"/>
</dbReference>
<evidence type="ECO:0000256" key="1">
    <source>
        <dbReference type="SAM" id="MobiDB-lite"/>
    </source>
</evidence>
<dbReference type="AlphaFoldDB" id="A0A853GYS1"/>
<dbReference type="OrthoDB" id="5298707at2"/>